<organism evidence="1 2">
    <name type="scientific">Apiospora rasikravindrae</name>
    <dbReference type="NCBI Taxonomy" id="990691"/>
    <lineage>
        <taxon>Eukaryota</taxon>
        <taxon>Fungi</taxon>
        <taxon>Dikarya</taxon>
        <taxon>Ascomycota</taxon>
        <taxon>Pezizomycotina</taxon>
        <taxon>Sordariomycetes</taxon>
        <taxon>Xylariomycetidae</taxon>
        <taxon>Amphisphaeriales</taxon>
        <taxon>Apiosporaceae</taxon>
        <taxon>Apiospora</taxon>
    </lineage>
</organism>
<protein>
    <submittedName>
        <fullName evidence="1">Uncharacterized protein</fullName>
    </submittedName>
</protein>
<reference evidence="1 2" key="1">
    <citation type="submission" date="2023-01" db="EMBL/GenBank/DDBJ databases">
        <title>Analysis of 21 Apiospora genomes using comparative genomics revels a genus with tremendous synthesis potential of carbohydrate active enzymes and secondary metabolites.</title>
        <authorList>
            <person name="Sorensen T."/>
        </authorList>
    </citation>
    <scope>NUCLEOTIDE SEQUENCE [LARGE SCALE GENOMIC DNA]</scope>
    <source>
        <strain evidence="1 2">CBS 33761</strain>
    </source>
</reference>
<evidence type="ECO:0000313" key="2">
    <source>
        <dbReference type="Proteomes" id="UP001444661"/>
    </source>
</evidence>
<sequence length="91" mass="10186">MHEGRFAGLNIHQLMLQELSSLSEKKHVPEFQELAEIAPMIGLAVGRKGLSYGPDVGMASGEDVLKLFFEDDLGFRIVWDYLRLGKDPVKV</sequence>
<comment type="caution">
    <text evidence="1">The sequence shown here is derived from an EMBL/GenBank/DDBJ whole genome shotgun (WGS) entry which is preliminary data.</text>
</comment>
<name>A0ABR1RWC2_9PEZI</name>
<proteinExistence type="predicted"/>
<dbReference type="EMBL" id="JAQQWK010000012">
    <property type="protein sequence ID" value="KAK8022073.1"/>
    <property type="molecule type" value="Genomic_DNA"/>
</dbReference>
<accession>A0ABR1RWC2</accession>
<dbReference type="Proteomes" id="UP001444661">
    <property type="component" value="Unassembled WGS sequence"/>
</dbReference>
<keyword evidence="2" id="KW-1185">Reference proteome</keyword>
<gene>
    <name evidence="1" type="ORF">PG993_012840</name>
</gene>
<evidence type="ECO:0000313" key="1">
    <source>
        <dbReference type="EMBL" id="KAK8022073.1"/>
    </source>
</evidence>